<dbReference type="Proteomes" id="UP000320776">
    <property type="component" value="Chromosome"/>
</dbReference>
<feature type="binding site" evidence="6">
    <location>
        <position position="92"/>
    </location>
    <ligand>
        <name>Mg(2+)</name>
        <dbReference type="ChEBI" id="CHEBI:18420"/>
        <label>1</label>
        <note>catalytic</note>
    </ligand>
</feature>
<feature type="binding site" evidence="6">
    <location>
        <position position="91"/>
    </location>
    <ligand>
        <name>Mg(2+)</name>
        <dbReference type="ChEBI" id="CHEBI:18420"/>
        <label>1</label>
        <note>catalytic</note>
    </ligand>
</feature>
<protein>
    <recommendedName>
        <fullName evidence="7">Inositol-1-monophosphatase</fullName>
        <ecNumber evidence="7">3.1.3.25</ecNumber>
    </recommendedName>
</protein>
<keyword evidence="9" id="KW-1185">Reference proteome</keyword>
<dbReference type="GO" id="GO:0046854">
    <property type="term" value="P:phosphatidylinositol phosphate biosynthetic process"/>
    <property type="evidence" value="ECO:0007669"/>
    <property type="project" value="InterPro"/>
</dbReference>
<evidence type="ECO:0000256" key="4">
    <source>
        <dbReference type="ARBA" id="ARBA00022801"/>
    </source>
</evidence>
<gene>
    <name evidence="8" type="ORF">SPTER_24540</name>
</gene>
<sequence>MDHTIDLFGVIDRLKQLVAEIGKFQQENLGSAKLALAVKSTAIDIVTEIDKKSEAKLIAFVKEYYPAHAILAEESGRSAAQSDYLWIIDPLDGTTNYAQGLPIFSVSIALAYRGQTILGLVYAPVLAELYYAVRGQGAFLNDRPIHVAAKTNLLDSVLATGFPYDVAEHPVNNIDYFTRLLPKTRAIRRFGSAAYDLASVACGRFDGYWELNLSPWDAAAGILLVEEAGGTVQPFRQDRKVSIIAGNNTIVGQIYNEIKTLQ</sequence>
<dbReference type="Gene3D" id="3.40.190.80">
    <property type="match status" value="1"/>
</dbReference>
<proteinExistence type="inferred from homology"/>
<accession>A0A517DUW4</accession>
<reference evidence="8 9" key="1">
    <citation type="submission" date="2019-02" db="EMBL/GenBank/DDBJ databases">
        <title>Closed genome of Sporomusa termitida DSM 4440.</title>
        <authorList>
            <person name="Poehlein A."/>
            <person name="Daniel R."/>
        </authorList>
    </citation>
    <scope>NUCLEOTIDE SEQUENCE [LARGE SCALE GENOMIC DNA]</scope>
    <source>
        <strain evidence="8 9">DSM 4440</strain>
    </source>
</reference>
<evidence type="ECO:0000256" key="2">
    <source>
        <dbReference type="ARBA" id="ARBA00001946"/>
    </source>
</evidence>
<dbReference type="GO" id="GO:0007165">
    <property type="term" value="P:signal transduction"/>
    <property type="evidence" value="ECO:0007669"/>
    <property type="project" value="TreeGrafter"/>
</dbReference>
<comment type="catalytic activity">
    <reaction evidence="1 7">
        <text>a myo-inositol phosphate + H2O = myo-inositol + phosphate</text>
        <dbReference type="Rhea" id="RHEA:24056"/>
        <dbReference type="ChEBI" id="CHEBI:15377"/>
        <dbReference type="ChEBI" id="CHEBI:17268"/>
        <dbReference type="ChEBI" id="CHEBI:43474"/>
        <dbReference type="ChEBI" id="CHEBI:84139"/>
        <dbReference type="EC" id="3.1.3.25"/>
    </reaction>
</comment>
<dbReference type="KEGG" id="sted:SPTER_24540"/>
<feature type="binding site" evidence="6">
    <location>
        <position position="89"/>
    </location>
    <ligand>
        <name>Mg(2+)</name>
        <dbReference type="ChEBI" id="CHEBI:18420"/>
        <label>1</label>
        <note>catalytic</note>
    </ligand>
</feature>
<keyword evidence="4 7" id="KW-0378">Hydrolase</keyword>
<comment type="similarity">
    <text evidence="7">Belongs to the inositol monophosphatase superfamily.</text>
</comment>
<dbReference type="PROSITE" id="PS00630">
    <property type="entry name" value="IMP_2"/>
    <property type="match status" value="1"/>
</dbReference>
<dbReference type="PRINTS" id="PR01959">
    <property type="entry name" value="SBIMPHPHTASE"/>
</dbReference>
<dbReference type="InterPro" id="IPR022337">
    <property type="entry name" value="Inositol_monophosphatase_SuhB"/>
</dbReference>
<dbReference type="GO" id="GO:0046872">
    <property type="term" value="F:metal ion binding"/>
    <property type="evidence" value="ECO:0007669"/>
    <property type="project" value="UniProtKB-KW"/>
</dbReference>
<dbReference type="CDD" id="cd01639">
    <property type="entry name" value="IMPase"/>
    <property type="match status" value="1"/>
</dbReference>
<evidence type="ECO:0000256" key="6">
    <source>
        <dbReference type="PIRSR" id="PIRSR600760-2"/>
    </source>
</evidence>
<dbReference type="PANTHER" id="PTHR20854:SF4">
    <property type="entry name" value="INOSITOL-1-MONOPHOSPHATASE-RELATED"/>
    <property type="match status" value="1"/>
</dbReference>
<dbReference type="AlphaFoldDB" id="A0A517DUW4"/>
<organism evidence="8 9">
    <name type="scientific">Sporomusa termitida</name>
    <dbReference type="NCBI Taxonomy" id="2377"/>
    <lineage>
        <taxon>Bacteria</taxon>
        <taxon>Bacillati</taxon>
        <taxon>Bacillota</taxon>
        <taxon>Negativicutes</taxon>
        <taxon>Selenomonadales</taxon>
        <taxon>Sporomusaceae</taxon>
        <taxon>Sporomusa</taxon>
    </lineage>
</organism>
<feature type="binding site" evidence="6">
    <location>
        <position position="217"/>
    </location>
    <ligand>
        <name>Mg(2+)</name>
        <dbReference type="ChEBI" id="CHEBI:18420"/>
        <label>1</label>
        <note>catalytic</note>
    </ligand>
</feature>
<dbReference type="InterPro" id="IPR033942">
    <property type="entry name" value="IMPase"/>
</dbReference>
<dbReference type="PANTHER" id="PTHR20854">
    <property type="entry name" value="INOSITOL MONOPHOSPHATASE"/>
    <property type="match status" value="1"/>
</dbReference>
<evidence type="ECO:0000256" key="1">
    <source>
        <dbReference type="ARBA" id="ARBA00001033"/>
    </source>
</evidence>
<dbReference type="PRINTS" id="PR00377">
    <property type="entry name" value="IMPHPHTASES"/>
</dbReference>
<dbReference type="EC" id="3.1.3.25" evidence="7"/>
<dbReference type="RefSeq" id="WP_144350636.1">
    <property type="nucleotide sequence ID" value="NZ_CP036259.1"/>
</dbReference>
<comment type="cofactor">
    <cofactor evidence="2 6 7">
        <name>Mg(2+)</name>
        <dbReference type="ChEBI" id="CHEBI:18420"/>
    </cofactor>
</comment>
<dbReference type="InterPro" id="IPR020550">
    <property type="entry name" value="Inositol_monophosphatase_CS"/>
</dbReference>
<keyword evidence="3 6" id="KW-0479">Metal-binding</keyword>
<evidence type="ECO:0000256" key="3">
    <source>
        <dbReference type="ARBA" id="ARBA00022723"/>
    </source>
</evidence>
<dbReference type="OrthoDB" id="9772456at2"/>
<evidence type="ECO:0000256" key="5">
    <source>
        <dbReference type="ARBA" id="ARBA00022842"/>
    </source>
</evidence>
<name>A0A517DUW4_9FIRM</name>
<evidence type="ECO:0000256" key="7">
    <source>
        <dbReference type="RuleBase" id="RU364068"/>
    </source>
</evidence>
<keyword evidence="5 6" id="KW-0460">Magnesium</keyword>
<evidence type="ECO:0000313" key="9">
    <source>
        <dbReference type="Proteomes" id="UP000320776"/>
    </source>
</evidence>
<dbReference type="SUPFAM" id="SSF56655">
    <property type="entry name" value="Carbohydrate phosphatase"/>
    <property type="match status" value="1"/>
</dbReference>
<evidence type="ECO:0000313" key="8">
    <source>
        <dbReference type="EMBL" id="QDR81098.1"/>
    </source>
</evidence>
<dbReference type="InterPro" id="IPR000760">
    <property type="entry name" value="Inositol_monophosphatase-like"/>
</dbReference>
<dbReference type="GO" id="GO:0008934">
    <property type="term" value="F:inositol monophosphate 1-phosphatase activity"/>
    <property type="evidence" value="ECO:0007669"/>
    <property type="project" value="InterPro"/>
</dbReference>
<dbReference type="GO" id="GO:0006020">
    <property type="term" value="P:inositol metabolic process"/>
    <property type="evidence" value="ECO:0007669"/>
    <property type="project" value="TreeGrafter"/>
</dbReference>
<dbReference type="Pfam" id="PF00459">
    <property type="entry name" value="Inositol_P"/>
    <property type="match status" value="1"/>
</dbReference>
<dbReference type="EMBL" id="CP036259">
    <property type="protein sequence ID" value="QDR81098.1"/>
    <property type="molecule type" value="Genomic_DNA"/>
</dbReference>
<feature type="binding site" evidence="6">
    <location>
        <position position="73"/>
    </location>
    <ligand>
        <name>Mg(2+)</name>
        <dbReference type="ChEBI" id="CHEBI:18420"/>
        <label>1</label>
        <note>catalytic</note>
    </ligand>
</feature>
<dbReference type="FunFam" id="3.30.540.10:FF:000003">
    <property type="entry name" value="Inositol-1-monophosphatase"/>
    <property type="match status" value="1"/>
</dbReference>
<dbReference type="Gene3D" id="3.30.540.10">
    <property type="entry name" value="Fructose-1,6-Bisphosphatase, subunit A, domain 1"/>
    <property type="match status" value="1"/>
</dbReference>